<keyword evidence="7" id="KW-0328">Glycosyltransferase</keyword>
<organism evidence="11 12">
    <name type="scientific">Acetobacter orientalis</name>
    <dbReference type="NCBI Taxonomy" id="146474"/>
    <lineage>
        <taxon>Bacteria</taxon>
        <taxon>Pseudomonadati</taxon>
        <taxon>Pseudomonadota</taxon>
        <taxon>Alphaproteobacteria</taxon>
        <taxon>Acetobacterales</taxon>
        <taxon>Acetobacteraceae</taxon>
        <taxon>Acetobacter</taxon>
    </lineage>
</organism>
<proteinExistence type="inferred from homology"/>
<evidence type="ECO:0000256" key="9">
    <source>
        <dbReference type="ARBA" id="ARBA00023098"/>
    </source>
</evidence>
<dbReference type="GO" id="GO:0016020">
    <property type="term" value="C:membrane"/>
    <property type="evidence" value="ECO:0007669"/>
    <property type="project" value="GOC"/>
</dbReference>
<keyword evidence="6" id="KW-0441">Lipid A biosynthesis</keyword>
<keyword evidence="8" id="KW-0808">Transferase</keyword>
<dbReference type="GO" id="GO:0008915">
    <property type="term" value="F:lipid-A-disaccharide synthase activity"/>
    <property type="evidence" value="ECO:0007669"/>
    <property type="project" value="UniProtKB-EC"/>
</dbReference>
<comment type="function">
    <text evidence="1">Condensation of UDP-2,3-diacylglucosamine and 2,3-diacylglucosamine-1-phosphate to form lipid A disaccharide, a precursor of lipid A, a phosphorylated glycolipid that anchors the lipopolysaccharide to the outer membrane of the cell.</text>
</comment>
<dbReference type="AlphaFoldDB" id="A0A2Z5ZFH3"/>
<name>A0A2Z5ZFH3_9PROT</name>
<dbReference type="EMBL" id="AP018515">
    <property type="protein sequence ID" value="BBC79176.1"/>
    <property type="molecule type" value="Genomic_DNA"/>
</dbReference>
<evidence type="ECO:0000256" key="4">
    <source>
        <dbReference type="ARBA" id="ARBA00020902"/>
    </source>
</evidence>
<evidence type="ECO:0000256" key="7">
    <source>
        <dbReference type="ARBA" id="ARBA00022676"/>
    </source>
</evidence>
<evidence type="ECO:0000256" key="5">
    <source>
        <dbReference type="ARBA" id="ARBA00022516"/>
    </source>
</evidence>
<dbReference type="PANTHER" id="PTHR30372:SF4">
    <property type="entry name" value="LIPID-A-DISACCHARIDE SYNTHASE, MITOCHONDRIAL-RELATED"/>
    <property type="match status" value="1"/>
</dbReference>
<dbReference type="Proteomes" id="UP000270034">
    <property type="component" value="Chromosome"/>
</dbReference>
<dbReference type="KEGG" id="aot:AcetOri_orf01209"/>
<gene>
    <name evidence="11" type="ORF">AcetOrient_orf01209</name>
</gene>
<protein>
    <recommendedName>
        <fullName evidence="4">Lipid-A-disaccharide synthase</fullName>
        <ecNumber evidence="3">2.4.1.182</ecNumber>
    </recommendedName>
</protein>
<evidence type="ECO:0000256" key="3">
    <source>
        <dbReference type="ARBA" id="ARBA00012687"/>
    </source>
</evidence>
<comment type="similarity">
    <text evidence="2">Belongs to the LpxB family.</text>
</comment>
<dbReference type="GO" id="GO:0009245">
    <property type="term" value="P:lipid A biosynthetic process"/>
    <property type="evidence" value="ECO:0007669"/>
    <property type="project" value="UniProtKB-KW"/>
</dbReference>
<sequence>MQRVFYERKMVENTPQPLIWILAGEASGDVLGARLMHAIRAQNPTIRFAGVGGPRMEEEGLQSLFPMRDLAVMGLVEILPRIRALSARLDQAVTHIKAVKPDLVVTIDSPGFTLRLLRRIAGLGVLRVHYVAPKYGRGGNSG</sequence>
<comment type="catalytic activity">
    <reaction evidence="10">
        <text>a lipid X + a UDP-2-N,3-O-bis[(3R)-3-hydroxyacyl]-alpha-D-glucosamine = a lipid A disaccharide + UDP + H(+)</text>
        <dbReference type="Rhea" id="RHEA:67828"/>
        <dbReference type="ChEBI" id="CHEBI:15378"/>
        <dbReference type="ChEBI" id="CHEBI:58223"/>
        <dbReference type="ChEBI" id="CHEBI:137748"/>
        <dbReference type="ChEBI" id="CHEBI:176338"/>
        <dbReference type="ChEBI" id="CHEBI:176343"/>
        <dbReference type="EC" id="2.4.1.182"/>
    </reaction>
</comment>
<evidence type="ECO:0000313" key="12">
    <source>
        <dbReference type="Proteomes" id="UP000270034"/>
    </source>
</evidence>
<dbReference type="InterPro" id="IPR003835">
    <property type="entry name" value="Glyco_trans_19"/>
</dbReference>
<evidence type="ECO:0000256" key="1">
    <source>
        <dbReference type="ARBA" id="ARBA00002056"/>
    </source>
</evidence>
<dbReference type="SUPFAM" id="SSF53756">
    <property type="entry name" value="UDP-Glycosyltransferase/glycogen phosphorylase"/>
    <property type="match status" value="1"/>
</dbReference>
<evidence type="ECO:0000256" key="10">
    <source>
        <dbReference type="ARBA" id="ARBA00048975"/>
    </source>
</evidence>
<evidence type="ECO:0000313" key="11">
    <source>
        <dbReference type="EMBL" id="BBC79176.1"/>
    </source>
</evidence>
<keyword evidence="5" id="KW-0444">Lipid biosynthesis</keyword>
<evidence type="ECO:0000256" key="2">
    <source>
        <dbReference type="ARBA" id="ARBA00007868"/>
    </source>
</evidence>
<evidence type="ECO:0000256" key="8">
    <source>
        <dbReference type="ARBA" id="ARBA00022679"/>
    </source>
</evidence>
<dbReference type="EC" id="2.4.1.182" evidence="3"/>
<accession>A0A2Z5ZFH3</accession>
<keyword evidence="9" id="KW-0443">Lipid metabolism</keyword>
<reference evidence="11 12" key="1">
    <citation type="submission" date="2018-02" db="EMBL/GenBank/DDBJ databases">
        <title>Acetobacter orientalis genome.</title>
        <authorList>
            <person name="Nakashima N."/>
            <person name="Tamura T."/>
        </authorList>
    </citation>
    <scope>NUCLEOTIDE SEQUENCE [LARGE SCALE GENOMIC DNA]</scope>
    <source>
        <strain evidence="11 12">FAN1</strain>
    </source>
</reference>
<dbReference type="Pfam" id="PF02684">
    <property type="entry name" value="LpxB"/>
    <property type="match status" value="1"/>
</dbReference>
<evidence type="ECO:0000256" key="6">
    <source>
        <dbReference type="ARBA" id="ARBA00022556"/>
    </source>
</evidence>
<dbReference type="GO" id="GO:0005543">
    <property type="term" value="F:phospholipid binding"/>
    <property type="evidence" value="ECO:0007669"/>
    <property type="project" value="TreeGrafter"/>
</dbReference>
<dbReference type="PANTHER" id="PTHR30372">
    <property type="entry name" value="LIPID-A-DISACCHARIDE SYNTHASE"/>
    <property type="match status" value="1"/>
</dbReference>